<dbReference type="Proteomes" id="UP001041814">
    <property type="component" value="Unassembled WGS sequence"/>
</dbReference>
<reference evidence="1" key="1">
    <citation type="submission" date="2017-08" db="EMBL/GenBank/DDBJ databases">
        <authorList>
            <person name="Imhoff J.F."/>
            <person name="Rahn T."/>
            <person name="Kuenzel S."/>
            <person name="Neulinger S.C."/>
        </authorList>
    </citation>
    <scope>NUCLEOTIDE SEQUENCE</scope>
    <source>
        <strain evidence="1">IM 151</strain>
    </source>
</reference>
<dbReference type="Gene3D" id="3.40.50.300">
    <property type="entry name" value="P-loop containing nucleotide triphosphate hydrolases"/>
    <property type="match status" value="1"/>
</dbReference>
<organism evidence="1 2">
    <name type="scientific">Rubrivivax gelatinosus</name>
    <name type="common">Rhodocyclus gelatinosus</name>
    <name type="synonym">Rhodopseudomonas gelatinosa</name>
    <dbReference type="NCBI Taxonomy" id="28068"/>
    <lineage>
        <taxon>Bacteria</taxon>
        <taxon>Pseudomonadati</taxon>
        <taxon>Pseudomonadota</taxon>
        <taxon>Betaproteobacteria</taxon>
        <taxon>Burkholderiales</taxon>
        <taxon>Sphaerotilaceae</taxon>
        <taxon>Rubrivivax</taxon>
    </lineage>
</organism>
<accession>A0ABS1E071</accession>
<dbReference type="InterPro" id="IPR027417">
    <property type="entry name" value="P-loop_NTPase"/>
</dbReference>
<keyword evidence="1" id="KW-0489">Methyltransferase</keyword>
<proteinExistence type="predicted"/>
<evidence type="ECO:0000313" key="2">
    <source>
        <dbReference type="Proteomes" id="UP001041814"/>
    </source>
</evidence>
<reference evidence="1" key="2">
    <citation type="journal article" date="2020" name="Microorganisms">
        <title>Osmotic Adaptation and Compatible Solute Biosynthesis of Phototrophic Bacteria as Revealed from Genome Analyses.</title>
        <authorList>
            <person name="Imhoff J.F."/>
            <person name="Rahn T."/>
            <person name="Kunzel S."/>
            <person name="Keller A."/>
            <person name="Neulinger S.C."/>
        </authorList>
    </citation>
    <scope>NUCLEOTIDE SEQUENCE</scope>
    <source>
        <strain evidence="1">IM 151</strain>
    </source>
</reference>
<gene>
    <name evidence="1" type="ORF">CKO43_20650</name>
</gene>
<sequence length="677" mass="73347">MPRFLTAQRIKSSIQALADSRGKPALVEFLVVKRTLAIKGQPSVAIAQSEQAFVQASTELAAVQAVIDAKAEKQLYNVFSIRDNTKGFRLGKHISNGTNSTIGAIKWQTVIDLSSDKPRKASLRPGYEARLTDLLLRSGNDPKPLLGDMAIVNFRRRDLDALFGGETDPTRRLELLKEQFTAEFAFTPTEISELFDAGGGEITDSDLQSATASPEDYLEGLATPVTTEDATAVTGKSCSLDLVAALAAKPFVILTGTSGTGKSRSTLRLAESLQELYAAQVNSQIFQLVAIGPDWTSPKKLLGFRTPFGQTRKREDGSETNESYEITETLRIILRACHPNSIKIPHFLVFDEMNLSHVERYFAPFLSLMEASSILVDSENAPIIDDHSLAVISELLNAELKPPTEGAEAKPSVEAESAKLLVSSGQSLKLPPNLFYVGTVNIDETTHMFSPKVLDRAHVLEVKALTPSQYVAGSSESLAIDLAVANELLREAIDDRESDEAVGSNPAAILDLLVTKHGVDAAELAKAKELTLKTLDGCFKLLGPTGFEFGFRVVKEVHGYMHVWTKAQLATGMDPAAAMAEWINGLDRAIFQKVLPKIHGNRSALGDSLKALAAFLDGAHGKSETPARYSLGAEATVDIAEAEAITIPAGTQFKQCREKLLAMHARLIARNHVSFVK</sequence>
<dbReference type="EMBL" id="NRRU01000101">
    <property type="protein sequence ID" value="MBK1715173.1"/>
    <property type="molecule type" value="Genomic_DNA"/>
</dbReference>
<name>A0ABS1E071_RUBGE</name>
<dbReference type="GO" id="GO:0008168">
    <property type="term" value="F:methyltransferase activity"/>
    <property type="evidence" value="ECO:0007669"/>
    <property type="project" value="UniProtKB-KW"/>
</dbReference>
<dbReference type="GO" id="GO:0032259">
    <property type="term" value="P:methylation"/>
    <property type="evidence" value="ECO:0007669"/>
    <property type="project" value="UniProtKB-KW"/>
</dbReference>
<keyword evidence="2" id="KW-1185">Reference proteome</keyword>
<dbReference type="RefSeq" id="WP_200379824.1">
    <property type="nucleotide sequence ID" value="NZ_NRRU01000101.1"/>
</dbReference>
<keyword evidence="1" id="KW-0808">Transferase</keyword>
<evidence type="ECO:0000313" key="1">
    <source>
        <dbReference type="EMBL" id="MBK1715173.1"/>
    </source>
</evidence>
<dbReference type="SUPFAM" id="SSF52540">
    <property type="entry name" value="P-loop containing nucleoside triphosphate hydrolases"/>
    <property type="match status" value="1"/>
</dbReference>
<comment type="caution">
    <text evidence="1">The sequence shown here is derived from an EMBL/GenBank/DDBJ whole genome shotgun (WGS) entry which is preliminary data.</text>
</comment>
<protein>
    <submittedName>
        <fullName evidence="1">DNA methyltransferase</fullName>
    </submittedName>
</protein>